<keyword evidence="1" id="KW-0732">Signal</keyword>
<dbReference type="OrthoDB" id="9131059at2"/>
<proteinExistence type="predicted"/>
<evidence type="ECO:0000256" key="1">
    <source>
        <dbReference type="SAM" id="SignalP"/>
    </source>
</evidence>
<feature type="signal peptide" evidence="1">
    <location>
        <begin position="1"/>
        <end position="23"/>
    </location>
</feature>
<organism evidence="2 3">
    <name type="scientific">Blastopirellula retiformator</name>
    <dbReference type="NCBI Taxonomy" id="2527970"/>
    <lineage>
        <taxon>Bacteria</taxon>
        <taxon>Pseudomonadati</taxon>
        <taxon>Planctomycetota</taxon>
        <taxon>Planctomycetia</taxon>
        <taxon>Pirellulales</taxon>
        <taxon>Pirellulaceae</taxon>
        <taxon>Blastopirellula</taxon>
    </lineage>
</organism>
<accession>A0A5C5V9H8</accession>
<gene>
    <name evidence="2" type="ORF">Enr8_23570</name>
</gene>
<dbReference type="RefSeq" id="WP_146431569.1">
    <property type="nucleotide sequence ID" value="NZ_SJPF01000002.1"/>
</dbReference>
<dbReference type="Proteomes" id="UP000318878">
    <property type="component" value="Unassembled WGS sequence"/>
</dbReference>
<feature type="chain" id="PRO_5023028454" evidence="1">
    <location>
        <begin position="24"/>
        <end position="217"/>
    </location>
</feature>
<comment type="caution">
    <text evidence="2">The sequence shown here is derived from an EMBL/GenBank/DDBJ whole genome shotgun (WGS) entry which is preliminary data.</text>
</comment>
<keyword evidence="3" id="KW-1185">Reference proteome</keyword>
<evidence type="ECO:0000313" key="3">
    <source>
        <dbReference type="Proteomes" id="UP000318878"/>
    </source>
</evidence>
<name>A0A5C5V9H8_9BACT</name>
<dbReference type="EMBL" id="SJPF01000002">
    <property type="protein sequence ID" value="TWT34941.1"/>
    <property type="molecule type" value="Genomic_DNA"/>
</dbReference>
<protein>
    <submittedName>
        <fullName evidence="2">Uncharacterized protein</fullName>
    </submittedName>
</protein>
<reference evidence="2 3" key="1">
    <citation type="submission" date="2019-02" db="EMBL/GenBank/DDBJ databases">
        <title>Deep-cultivation of Planctomycetes and their phenomic and genomic characterization uncovers novel biology.</title>
        <authorList>
            <person name="Wiegand S."/>
            <person name="Jogler M."/>
            <person name="Boedeker C."/>
            <person name="Pinto D."/>
            <person name="Vollmers J."/>
            <person name="Rivas-Marin E."/>
            <person name="Kohn T."/>
            <person name="Peeters S.H."/>
            <person name="Heuer A."/>
            <person name="Rast P."/>
            <person name="Oberbeckmann S."/>
            <person name="Bunk B."/>
            <person name="Jeske O."/>
            <person name="Meyerdierks A."/>
            <person name="Storesund J.E."/>
            <person name="Kallscheuer N."/>
            <person name="Luecker S."/>
            <person name="Lage O.M."/>
            <person name="Pohl T."/>
            <person name="Merkel B.J."/>
            <person name="Hornburger P."/>
            <person name="Mueller R.-W."/>
            <person name="Bruemmer F."/>
            <person name="Labrenz M."/>
            <person name="Spormann A.M."/>
            <person name="Op Den Camp H."/>
            <person name="Overmann J."/>
            <person name="Amann R."/>
            <person name="Jetten M.S.M."/>
            <person name="Mascher T."/>
            <person name="Medema M.H."/>
            <person name="Devos D.P."/>
            <person name="Kaster A.-K."/>
            <person name="Ovreas L."/>
            <person name="Rohde M."/>
            <person name="Galperin M.Y."/>
            <person name="Jogler C."/>
        </authorList>
    </citation>
    <scope>NUCLEOTIDE SEQUENCE [LARGE SCALE GENOMIC DNA]</scope>
    <source>
        <strain evidence="2 3">Enr8</strain>
    </source>
</reference>
<dbReference type="AlphaFoldDB" id="A0A5C5V9H8"/>
<sequence precursor="true">MRTSVALLAFVLLGAFGDANSFAEDLTNDASPTATAQHDDAVPDNLTKLFSYKLAYRPATDKEGAAFTATLTNVSGRKLEVVGLYANSFEGLIDVVRPNDKPFHLMDREYSIRLGMLNTVPFGEELAANQTLEWHIPVESLNVTCDHLSTSMSITIDVENLDRYGTQATPKLLSGGKVCSRIGVRVSMPPVNPKTEWKTNYSILTSNTIEIPAESKR</sequence>
<evidence type="ECO:0000313" key="2">
    <source>
        <dbReference type="EMBL" id="TWT34941.1"/>
    </source>
</evidence>